<dbReference type="AlphaFoldDB" id="T1BLN9"/>
<feature type="domain" description="Type I restriction modification DNA specificity" evidence="1">
    <location>
        <begin position="3"/>
        <end position="43"/>
    </location>
</feature>
<dbReference type="InterPro" id="IPR000055">
    <property type="entry name" value="Restrct_endonuc_typeI_TRD"/>
</dbReference>
<dbReference type="EMBL" id="AUZX01004496">
    <property type="protein sequence ID" value="EQD70672.1"/>
    <property type="molecule type" value="Genomic_DNA"/>
</dbReference>
<dbReference type="PANTHER" id="PTHR30408:SF13">
    <property type="entry name" value="TYPE I RESTRICTION ENZYME HINDI SPECIFICITY SUBUNIT"/>
    <property type="match status" value="1"/>
</dbReference>
<dbReference type="GO" id="GO:0003677">
    <property type="term" value="F:DNA binding"/>
    <property type="evidence" value="ECO:0007669"/>
    <property type="project" value="InterPro"/>
</dbReference>
<reference evidence="2" key="2">
    <citation type="journal article" date="2014" name="ISME J.">
        <title>Microbial stratification in low pH oxic and suboxic macroscopic growths along an acid mine drainage.</title>
        <authorList>
            <person name="Mendez-Garcia C."/>
            <person name="Mesa V."/>
            <person name="Sprenger R.R."/>
            <person name="Richter M."/>
            <person name="Diez M.S."/>
            <person name="Solano J."/>
            <person name="Bargiela R."/>
            <person name="Golyshina O.V."/>
            <person name="Manteca A."/>
            <person name="Ramos J.L."/>
            <person name="Gallego J.R."/>
            <person name="Llorente I."/>
            <person name="Martins Dos Santos V.A."/>
            <person name="Jensen O.N."/>
            <person name="Pelaez A.I."/>
            <person name="Sanchez J."/>
            <person name="Ferrer M."/>
        </authorList>
    </citation>
    <scope>NUCLEOTIDE SEQUENCE</scope>
</reference>
<dbReference type="Pfam" id="PF01420">
    <property type="entry name" value="Methylase_S"/>
    <property type="match status" value="1"/>
</dbReference>
<dbReference type="PANTHER" id="PTHR30408">
    <property type="entry name" value="TYPE-1 RESTRICTION ENZYME ECOKI SPECIFICITY PROTEIN"/>
    <property type="match status" value="1"/>
</dbReference>
<protein>
    <submittedName>
        <fullName evidence="2">Type I restriction-modification system specificity subunit</fullName>
    </submittedName>
</protein>
<dbReference type="Gene3D" id="1.10.287.1120">
    <property type="entry name" value="Bipartite methylase S protein"/>
    <property type="match status" value="1"/>
</dbReference>
<feature type="non-terminal residue" evidence="2">
    <location>
        <position position="79"/>
    </location>
</feature>
<proteinExistence type="predicted"/>
<evidence type="ECO:0000313" key="2">
    <source>
        <dbReference type="EMBL" id="EQD70672.1"/>
    </source>
</evidence>
<evidence type="ECO:0000259" key="1">
    <source>
        <dbReference type="Pfam" id="PF01420"/>
    </source>
</evidence>
<comment type="caution">
    <text evidence="2">The sequence shown here is derived from an EMBL/GenBank/DDBJ whole genome shotgun (WGS) entry which is preliminary data.</text>
</comment>
<sequence>MKDIRNLALPKLPTLQEQRRIAAILSAYDDLIENNTRRIAILEEMARRIYEEWFVRFRFPGHEQTRMVDSDLGPMPEGW</sequence>
<gene>
    <name evidence="2" type="ORF">B1A_06187</name>
</gene>
<reference evidence="2" key="1">
    <citation type="submission" date="2013-08" db="EMBL/GenBank/DDBJ databases">
        <authorList>
            <person name="Mendez C."/>
            <person name="Richter M."/>
            <person name="Ferrer M."/>
            <person name="Sanchez J."/>
        </authorList>
    </citation>
    <scope>NUCLEOTIDE SEQUENCE</scope>
</reference>
<accession>T1BLN9</accession>
<organism evidence="2">
    <name type="scientific">mine drainage metagenome</name>
    <dbReference type="NCBI Taxonomy" id="410659"/>
    <lineage>
        <taxon>unclassified sequences</taxon>
        <taxon>metagenomes</taxon>
        <taxon>ecological metagenomes</taxon>
    </lineage>
</organism>
<dbReference type="InterPro" id="IPR052021">
    <property type="entry name" value="Type-I_RS_S_subunit"/>
</dbReference>
<dbReference type="SUPFAM" id="SSF116734">
    <property type="entry name" value="DNA methylase specificity domain"/>
    <property type="match status" value="1"/>
</dbReference>
<name>T1BLN9_9ZZZZ</name>